<keyword evidence="1" id="KW-0547">Nucleotide-binding</keyword>
<dbReference type="AlphaFoldDB" id="A0A382T7F7"/>
<accession>A0A382T7F7</accession>
<evidence type="ECO:0000259" key="2">
    <source>
        <dbReference type="PROSITE" id="PS51881"/>
    </source>
</evidence>
<sequence length="51" mass="6112">RIAQRIDYEDWLARMQFYKHMQKTGIVKALEEAGINEGDTVRIGDVEWEWD</sequence>
<dbReference type="EMBL" id="UINC01134027">
    <property type="protein sequence ID" value="SVD17308.1"/>
    <property type="molecule type" value="Genomic_DNA"/>
</dbReference>
<protein>
    <recommendedName>
        <fullName evidence="2">OCT domain-containing protein</fullName>
    </recommendedName>
</protein>
<keyword evidence="1" id="KW-0342">GTP-binding</keyword>
<dbReference type="GO" id="GO:0005525">
    <property type="term" value="F:GTP binding"/>
    <property type="evidence" value="ECO:0007669"/>
    <property type="project" value="UniProtKB-KW"/>
</dbReference>
<reference evidence="3" key="1">
    <citation type="submission" date="2018-05" db="EMBL/GenBank/DDBJ databases">
        <authorList>
            <person name="Lanie J.A."/>
            <person name="Ng W.-L."/>
            <person name="Kazmierczak K.M."/>
            <person name="Andrzejewski T.M."/>
            <person name="Davidsen T.M."/>
            <person name="Wayne K.J."/>
            <person name="Tettelin H."/>
            <person name="Glass J.I."/>
            <person name="Rusch D."/>
            <person name="Podicherti R."/>
            <person name="Tsui H.-C.T."/>
            <person name="Winkler M.E."/>
        </authorList>
    </citation>
    <scope>NUCLEOTIDE SEQUENCE</scope>
</reference>
<organism evidence="3">
    <name type="scientific">marine metagenome</name>
    <dbReference type="NCBI Taxonomy" id="408172"/>
    <lineage>
        <taxon>unclassified sequences</taxon>
        <taxon>metagenomes</taxon>
        <taxon>ecological metagenomes</taxon>
    </lineage>
</organism>
<evidence type="ECO:0000256" key="1">
    <source>
        <dbReference type="ARBA" id="ARBA00023134"/>
    </source>
</evidence>
<dbReference type="Pfam" id="PF09269">
    <property type="entry name" value="DUF1967"/>
    <property type="match status" value="1"/>
</dbReference>
<name>A0A382T7F7_9ZZZZ</name>
<dbReference type="SUPFAM" id="SSF102741">
    <property type="entry name" value="Obg GTP-binding protein C-terminal domain"/>
    <property type="match status" value="1"/>
</dbReference>
<proteinExistence type="predicted"/>
<dbReference type="InterPro" id="IPR036346">
    <property type="entry name" value="GTP-bd_prot_GTP1/OBG_C_sf"/>
</dbReference>
<dbReference type="NCBIfam" id="TIGR03595">
    <property type="entry name" value="Obg_CgtA_exten"/>
    <property type="match status" value="1"/>
</dbReference>
<feature type="non-terminal residue" evidence="3">
    <location>
        <position position="1"/>
    </location>
</feature>
<gene>
    <name evidence="3" type="ORF">METZ01_LOCUS370162</name>
</gene>
<feature type="domain" description="OCT" evidence="2">
    <location>
        <begin position="1"/>
        <end position="51"/>
    </location>
</feature>
<dbReference type="InterPro" id="IPR015349">
    <property type="entry name" value="OCT_dom"/>
</dbReference>
<dbReference type="Gene3D" id="3.30.300.350">
    <property type="entry name" value="GTP-binding protein OBG, C-terminal domain"/>
    <property type="match status" value="1"/>
</dbReference>
<evidence type="ECO:0000313" key="3">
    <source>
        <dbReference type="EMBL" id="SVD17308.1"/>
    </source>
</evidence>
<dbReference type="PROSITE" id="PS51881">
    <property type="entry name" value="OCT"/>
    <property type="match status" value="1"/>
</dbReference>